<dbReference type="PROSITE" id="PS00687">
    <property type="entry name" value="ALDEHYDE_DEHYDR_GLU"/>
    <property type="match status" value="1"/>
</dbReference>
<dbReference type="PANTHER" id="PTHR11699">
    <property type="entry name" value="ALDEHYDE DEHYDROGENASE-RELATED"/>
    <property type="match status" value="1"/>
</dbReference>
<gene>
    <name evidence="6" type="ORF">MMA15_26570</name>
</gene>
<dbReference type="Gene3D" id="3.40.605.10">
    <property type="entry name" value="Aldehyde Dehydrogenase, Chain A, domain 1"/>
    <property type="match status" value="1"/>
</dbReference>
<feature type="active site" evidence="2">
    <location>
        <position position="277"/>
    </location>
</feature>
<keyword evidence="7" id="KW-1185">Reference proteome</keyword>
<feature type="region of interest" description="Disordered" evidence="4">
    <location>
        <begin position="1"/>
        <end position="20"/>
    </location>
</feature>
<keyword evidence="1 3" id="KW-0560">Oxidoreductase</keyword>
<accession>A0ABS9T5K5</accession>
<dbReference type="Gene3D" id="3.40.309.10">
    <property type="entry name" value="Aldehyde Dehydrogenase, Chain A, domain 2"/>
    <property type="match status" value="1"/>
</dbReference>
<dbReference type="InterPro" id="IPR029510">
    <property type="entry name" value="Ald_DH_CS_GLU"/>
</dbReference>
<evidence type="ECO:0000313" key="7">
    <source>
        <dbReference type="Proteomes" id="UP001166784"/>
    </source>
</evidence>
<evidence type="ECO:0000256" key="2">
    <source>
        <dbReference type="PROSITE-ProRule" id="PRU10007"/>
    </source>
</evidence>
<name>A0ABS9T5K5_9ACTN</name>
<evidence type="ECO:0000256" key="4">
    <source>
        <dbReference type="SAM" id="MobiDB-lite"/>
    </source>
</evidence>
<reference evidence="6" key="2">
    <citation type="journal article" date="2023" name="Int. J. Syst. Evol. Microbiol.">
        <title>Streptomyces marispadix sp. nov., isolated from marine beach sediment of the Northern Coast of Portugal.</title>
        <authorList>
            <person name="dos Santos J.D.N."/>
            <person name="Vitorino I.R."/>
            <person name="Kallscheuer N."/>
            <person name="Srivastava A."/>
            <person name="Krautwurst S."/>
            <person name="Marz M."/>
            <person name="Jogler C."/>
            <person name="Lobo Da Cunha A."/>
            <person name="Catita J."/>
            <person name="Goncalves H."/>
            <person name="Gonzalez I."/>
            <person name="Reyes F."/>
            <person name="Lage O.M."/>
        </authorList>
    </citation>
    <scope>NUCLEOTIDE SEQUENCE</scope>
    <source>
        <strain evidence="6">M600PL45_2</strain>
    </source>
</reference>
<dbReference type="EMBL" id="JAKWJU010000002">
    <property type="protein sequence ID" value="MCH6163835.1"/>
    <property type="molecule type" value="Genomic_DNA"/>
</dbReference>
<dbReference type="SUPFAM" id="SSF53720">
    <property type="entry name" value="ALDH-like"/>
    <property type="match status" value="1"/>
</dbReference>
<comment type="caution">
    <text evidence="6">The sequence shown here is derived from an EMBL/GenBank/DDBJ whole genome shotgun (WGS) entry which is preliminary data.</text>
</comment>
<dbReference type="RefSeq" id="WP_241062700.1">
    <property type="nucleotide sequence ID" value="NZ_JAKWJU010000002.1"/>
</dbReference>
<dbReference type="Proteomes" id="UP001166784">
    <property type="component" value="Unassembled WGS sequence"/>
</dbReference>
<comment type="similarity">
    <text evidence="3">Belongs to the aldehyde dehydrogenase family.</text>
</comment>
<evidence type="ECO:0000256" key="3">
    <source>
        <dbReference type="RuleBase" id="RU003345"/>
    </source>
</evidence>
<feature type="domain" description="Aldehyde dehydrogenase" evidence="5">
    <location>
        <begin position="50"/>
        <end position="503"/>
    </location>
</feature>
<evidence type="ECO:0000313" key="6">
    <source>
        <dbReference type="EMBL" id="MCH6163835.1"/>
    </source>
</evidence>
<dbReference type="InterPro" id="IPR016163">
    <property type="entry name" value="Ald_DH_C"/>
</dbReference>
<organism evidence="6 7">
    <name type="scientific">Streptomyces marispadix</name>
    <dbReference type="NCBI Taxonomy" id="2922868"/>
    <lineage>
        <taxon>Bacteria</taxon>
        <taxon>Bacillati</taxon>
        <taxon>Actinomycetota</taxon>
        <taxon>Actinomycetes</taxon>
        <taxon>Kitasatosporales</taxon>
        <taxon>Streptomycetaceae</taxon>
        <taxon>Streptomyces</taxon>
    </lineage>
</organism>
<protein>
    <submittedName>
        <fullName evidence="6">Aldehyde dehydrogenase family protein</fullName>
    </submittedName>
</protein>
<dbReference type="Pfam" id="PF00171">
    <property type="entry name" value="Aldedh"/>
    <property type="match status" value="1"/>
</dbReference>
<proteinExistence type="inferred from homology"/>
<evidence type="ECO:0000256" key="1">
    <source>
        <dbReference type="ARBA" id="ARBA00023002"/>
    </source>
</evidence>
<reference evidence="6" key="1">
    <citation type="submission" date="2022-03" db="EMBL/GenBank/DDBJ databases">
        <authorList>
            <person name="Santos J.D.N."/>
            <person name="Kallscheuer N."/>
            <person name="Jogler C."/>
            <person name="Lage O.M."/>
        </authorList>
    </citation>
    <scope>NUCLEOTIDE SEQUENCE</scope>
    <source>
        <strain evidence="6">M600PL45_2</strain>
    </source>
</reference>
<dbReference type="InterPro" id="IPR016162">
    <property type="entry name" value="Ald_DH_N"/>
</dbReference>
<dbReference type="InterPro" id="IPR015590">
    <property type="entry name" value="Aldehyde_DH_dom"/>
</dbReference>
<dbReference type="InterPro" id="IPR016161">
    <property type="entry name" value="Ald_DH/histidinol_DH"/>
</dbReference>
<sequence length="520" mass="55082">MTRSTADPAHASLKPAGGGLSANEARARELLNRDWRLLVGGELRCAQSGAAFPVTSPYTEERIALVPDGGQADADAAVACAKEAFTAWSARTAADRADLVLRLADAVERRAGDLALLDAVDGGAPIAVMADDVAFAVQTLRYFAGLALELKGTTTPASENLHFTERQPYGVVAKIIPFNHPALFAISKVAAPLVAGNSVVLKPAEATPLSALLFGEICRGVLPAGLVNVVVGDGPLVPDALVRHRDVHRIGFTGSEATGRAIQRAAAEVAVKQVTLELGGKNALIAFPDADPEEVAEGAVRGMNFTWSGQSCGSTSRLLVHSAIADDVLRRIAELLADRVYESPLSPTAVQGTIVNRSQYRRILDFIEAAVAEGAEIAAGGGPPGGDVPGLFIEPTVLDQVRRDHRVANEEVFGPVLSVIRWTDEQEAIEIANGVRYGLTGSVYTNDIRRAHRVTRALETGYVWINGSGRHFMGVPFGGWKNSGTGHEEALEELLSYSRLKSVNVMLHATGTDTERAKNS</sequence>
<evidence type="ECO:0000259" key="5">
    <source>
        <dbReference type="Pfam" id="PF00171"/>
    </source>
</evidence>